<dbReference type="PROSITE" id="PS00715">
    <property type="entry name" value="SIGMA70_1"/>
    <property type="match status" value="1"/>
</dbReference>
<dbReference type="Gene3D" id="1.20.120.1810">
    <property type="match status" value="1"/>
</dbReference>
<dbReference type="InterPro" id="IPR013324">
    <property type="entry name" value="RNA_pol_sigma_r3/r4-like"/>
</dbReference>
<reference evidence="6" key="1">
    <citation type="journal article" date="2021" name="PeerJ">
        <title>Extensive microbial diversity within the chicken gut microbiome revealed by metagenomics and culture.</title>
        <authorList>
            <person name="Gilroy R."/>
            <person name="Ravi A."/>
            <person name="Getino M."/>
            <person name="Pursley I."/>
            <person name="Horton D.L."/>
            <person name="Alikhan N.F."/>
            <person name="Baker D."/>
            <person name="Gharbi K."/>
            <person name="Hall N."/>
            <person name="Watson M."/>
            <person name="Adriaenssens E.M."/>
            <person name="Foster-Nyarko E."/>
            <person name="Jarju S."/>
            <person name="Secka A."/>
            <person name="Antonio M."/>
            <person name="Oren A."/>
            <person name="Chaudhuri R.R."/>
            <person name="La Ragione R."/>
            <person name="Hildebrand F."/>
            <person name="Pallen M.J."/>
        </authorList>
    </citation>
    <scope>NUCLEOTIDE SEQUENCE</scope>
    <source>
        <strain evidence="6">CHK188-16595</strain>
    </source>
</reference>
<dbReference type="InterPro" id="IPR007627">
    <property type="entry name" value="RNA_pol_sigma70_r2"/>
</dbReference>
<accession>A0A9D2MGH8</accession>
<dbReference type="CDD" id="cd06171">
    <property type="entry name" value="Sigma70_r4"/>
    <property type="match status" value="1"/>
</dbReference>
<keyword evidence="1" id="KW-0805">Transcription regulation</keyword>
<dbReference type="NCBIfam" id="TIGR02937">
    <property type="entry name" value="sigma70-ECF"/>
    <property type="match status" value="1"/>
</dbReference>
<dbReference type="SUPFAM" id="SSF88946">
    <property type="entry name" value="Sigma2 domain of RNA polymerase sigma factors"/>
    <property type="match status" value="1"/>
</dbReference>
<evidence type="ECO:0000256" key="1">
    <source>
        <dbReference type="ARBA" id="ARBA00023015"/>
    </source>
</evidence>
<evidence type="ECO:0000256" key="2">
    <source>
        <dbReference type="ARBA" id="ARBA00023082"/>
    </source>
</evidence>
<feature type="domain" description="RNA polymerase sigma-70" evidence="5">
    <location>
        <begin position="33"/>
        <end position="46"/>
    </location>
</feature>
<organism evidence="6 7">
    <name type="scientific">Candidatus Eubacterium faecale</name>
    <dbReference type="NCBI Taxonomy" id="2838568"/>
    <lineage>
        <taxon>Bacteria</taxon>
        <taxon>Bacillati</taxon>
        <taxon>Bacillota</taxon>
        <taxon>Clostridia</taxon>
        <taxon>Eubacteriales</taxon>
        <taxon>Eubacteriaceae</taxon>
        <taxon>Eubacterium</taxon>
    </lineage>
</organism>
<evidence type="ECO:0000259" key="5">
    <source>
        <dbReference type="PROSITE" id="PS00715"/>
    </source>
</evidence>
<dbReference type="Gene3D" id="1.20.140.160">
    <property type="match status" value="1"/>
</dbReference>
<dbReference type="InterPro" id="IPR050239">
    <property type="entry name" value="Sigma-70_RNA_pol_init_factors"/>
</dbReference>
<dbReference type="InterPro" id="IPR000943">
    <property type="entry name" value="RNA_pol_sigma70"/>
</dbReference>
<evidence type="ECO:0000256" key="3">
    <source>
        <dbReference type="ARBA" id="ARBA00023125"/>
    </source>
</evidence>
<evidence type="ECO:0000313" key="6">
    <source>
        <dbReference type="EMBL" id="HJB74361.1"/>
    </source>
</evidence>
<evidence type="ECO:0000256" key="4">
    <source>
        <dbReference type="ARBA" id="ARBA00023163"/>
    </source>
</evidence>
<comment type="caution">
    <text evidence="6">The sequence shown here is derived from an EMBL/GenBank/DDBJ whole genome shotgun (WGS) entry which is preliminary data.</text>
</comment>
<dbReference type="Pfam" id="PF04542">
    <property type="entry name" value="Sigma70_r2"/>
    <property type="match status" value="1"/>
</dbReference>
<dbReference type="PIRSF" id="PIRSF000770">
    <property type="entry name" value="RNA_pol_sigma-SigE/K"/>
    <property type="match status" value="1"/>
</dbReference>
<dbReference type="EMBL" id="DWXN01000002">
    <property type="protein sequence ID" value="HJB74361.1"/>
    <property type="molecule type" value="Genomic_DNA"/>
</dbReference>
<evidence type="ECO:0000313" key="7">
    <source>
        <dbReference type="Proteomes" id="UP000823877"/>
    </source>
</evidence>
<keyword evidence="4" id="KW-0804">Transcription</keyword>
<dbReference type="InterPro" id="IPR007630">
    <property type="entry name" value="RNA_pol_sigma70_r4"/>
</dbReference>
<dbReference type="InterPro" id="IPR014284">
    <property type="entry name" value="RNA_pol_sigma-70_dom"/>
</dbReference>
<dbReference type="Pfam" id="PF04545">
    <property type="entry name" value="Sigma70_r4"/>
    <property type="match status" value="1"/>
</dbReference>
<reference evidence="6" key="2">
    <citation type="submission" date="2021-04" db="EMBL/GenBank/DDBJ databases">
        <authorList>
            <person name="Gilroy R."/>
        </authorList>
    </citation>
    <scope>NUCLEOTIDE SEQUENCE</scope>
    <source>
        <strain evidence="6">CHK188-16595</strain>
    </source>
</reference>
<keyword evidence="2" id="KW-0731">Sigma factor</keyword>
<keyword evidence="3" id="KW-0238">DNA-binding</keyword>
<dbReference type="SUPFAM" id="SSF88659">
    <property type="entry name" value="Sigma3 and sigma4 domains of RNA polymerase sigma factors"/>
    <property type="match status" value="2"/>
</dbReference>
<dbReference type="InterPro" id="IPR013325">
    <property type="entry name" value="RNA_pol_sigma_r2"/>
</dbReference>
<dbReference type="GO" id="GO:0003677">
    <property type="term" value="F:DNA binding"/>
    <property type="evidence" value="ECO:0007669"/>
    <property type="project" value="UniProtKB-KW"/>
</dbReference>
<dbReference type="AlphaFoldDB" id="A0A9D2MGH8"/>
<proteinExistence type="predicted"/>
<dbReference type="PRINTS" id="PR00046">
    <property type="entry name" value="SIGMA70FCT"/>
</dbReference>
<dbReference type="PANTHER" id="PTHR30603">
    <property type="entry name" value="RNA POLYMERASE SIGMA FACTOR RPO"/>
    <property type="match status" value="1"/>
</dbReference>
<dbReference type="GO" id="GO:0006352">
    <property type="term" value="P:DNA-templated transcription initiation"/>
    <property type="evidence" value="ECO:0007669"/>
    <property type="project" value="InterPro"/>
</dbReference>
<dbReference type="PANTHER" id="PTHR30603:SF17">
    <property type="entry name" value="RNA POLYMERASE SIGMA-G FACTOR"/>
    <property type="match status" value="1"/>
</dbReference>
<dbReference type="GO" id="GO:0016987">
    <property type="term" value="F:sigma factor activity"/>
    <property type="evidence" value="ECO:0007669"/>
    <property type="project" value="UniProtKB-KW"/>
</dbReference>
<protein>
    <submittedName>
        <fullName evidence="6">Sigma-70 family RNA polymerase sigma factor</fullName>
    </submittedName>
</protein>
<name>A0A9D2MGH8_9FIRM</name>
<dbReference type="Proteomes" id="UP000823877">
    <property type="component" value="Unassembled WGS sequence"/>
</dbReference>
<gene>
    <name evidence="6" type="ORF">IAA37_01645</name>
</gene>
<sequence>MVKDSRNQMIEDNIGLVHSIAKRFVGRGVDYEDLFQTGCIGLIKAVDHFDESKGFRFSTYAVPVIMGEIKRIFRDGGAIKVSRALKEKSMKAQLLRERFSKKELRDPTVSELADMLGCDVDETVEILNVINPMLSLNSFGEDASENLDVPFDNREEIFDKISLSQVMEKLPAEERFIIDSRYFQGKTQSETAQKLGVSQVQISRKEKEILKKLRIMLK</sequence>